<dbReference type="GO" id="GO:0003723">
    <property type="term" value="F:RNA binding"/>
    <property type="evidence" value="ECO:0007669"/>
    <property type="project" value="UniProtKB-UniRule"/>
</dbReference>
<dbReference type="SMART" id="SM00360">
    <property type="entry name" value="RRM"/>
    <property type="match status" value="1"/>
</dbReference>
<dbReference type="PANTHER" id="PTHR46754">
    <property type="entry name" value="MKI67 FHA DOMAIN-INTERACTING NUCLEOLAR PHOSPHOPROTEIN"/>
    <property type="match status" value="1"/>
</dbReference>
<dbReference type="OrthoDB" id="21467at2759"/>
<dbReference type="AlphaFoldDB" id="A0A066VL84"/>
<feature type="compositionally biased region" description="Acidic residues" evidence="5">
    <location>
        <begin position="1"/>
        <end position="19"/>
    </location>
</feature>
<name>A0A066VL84_TILAU</name>
<feature type="domain" description="RRM" evidence="6">
    <location>
        <begin position="66"/>
        <end position="144"/>
    </location>
</feature>
<dbReference type="InterPro" id="IPR035979">
    <property type="entry name" value="RBD_domain_sf"/>
</dbReference>
<evidence type="ECO:0000256" key="4">
    <source>
        <dbReference type="PROSITE-ProRule" id="PRU00176"/>
    </source>
</evidence>
<dbReference type="OMA" id="FYEKQMK"/>
<feature type="compositionally biased region" description="Basic and acidic residues" evidence="5">
    <location>
        <begin position="165"/>
        <end position="179"/>
    </location>
</feature>
<evidence type="ECO:0000256" key="5">
    <source>
        <dbReference type="SAM" id="MobiDB-lite"/>
    </source>
</evidence>
<feature type="region of interest" description="Disordered" evidence="5">
    <location>
        <begin position="1"/>
        <end position="29"/>
    </location>
</feature>
<dbReference type="InParanoid" id="A0A066VL84"/>
<accession>A0A066VL84</accession>
<evidence type="ECO:0000256" key="2">
    <source>
        <dbReference type="ARBA" id="ARBA00022884"/>
    </source>
</evidence>
<organism evidence="7 8">
    <name type="scientific">Tilletiaria anomala (strain ATCC 24038 / CBS 436.72 / UBC 951)</name>
    <dbReference type="NCBI Taxonomy" id="1037660"/>
    <lineage>
        <taxon>Eukaryota</taxon>
        <taxon>Fungi</taxon>
        <taxon>Dikarya</taxon>
        <taxon>Basidiomycota</taxon>
        <taxon>Ustilaginomycotina</taxon>
        <taxon>Exobasidiomycetes</taxon>
        <taxon>Georgefischeriales</taxon>
        <taxon>Tilletiariaceae</taxon>
        <taxon>Tilletiaria</taxon>
    </lineage>
</organism>
<dbReference type="Pfam" id="PF00076">
    <property type="entry name" value="RRM_1"/>
    <property type="match status" value="1"/>
</dbReference>
<dbReference type="Gene3D" id="3.30.70.330">
    <property type="match status" value="1"/>
</dbReference>
<evidence type="ECO:0000313" key="8">
    <source>
        <dbReference type="Proteomes" id="UP000027361"/>
    </source>
</evidence>
<evidence type="ECO:0000256" key="3">
    <source>
        <dbReference type="ARBA" id="ARBA00023242"/>
    </source>
</evidence>
<dbReference type="GeneID" id="25266093"/>
<dbReference type="GO" id="GO:0005730">
    <property type="term" value="C:nucleolus"/>
    <property type="evidence" value="ECO:0007669"/>
    <property type="project" value="UniProtKB-SubCell"/>
</dbReference>
<keyword evidence="2 4" id="KW-0694">RNA-binding</keyword>
<keyword evidence="3" id="KW-0539">Nucleus</keyword>
<comment type="subcellular location">
    <subcellularLocation>
        <location evidence="1">Nucleus</location>
        <location evidence="1">Nucleolus</location>
    </subcellularLocation>
</comment>
<dbReference type="Proteomes" id="UP000027361">
    <property type="component" value="Unassembled WGS sequence"/>
</dbReference>
<keyword evidence="8" id="KW-1185">Reference proteome</keyword>
<evidence type="ECO:0000256" key="1">
    <source>
        <dbReference type="ARBA" id="ARBA00004604"/>
    </source>
</evidence>
<protein>
    <submittedName>
        <fullName evidence="7">RNA-binding domain-containing protein</fullName>
    </submittedName>
</protein>
<dbReference type="SUPFAM" id="SSF54928">
    <property type="entry name" value="RNA-binding domain, RBD"/>
    <property type="match status" value="1"/>
</dbReference>
<dbReference type="PROSITE" id="PS50102">
    <property type="entry name" value="RRM"/>
    <property type="match status" value="1"/>
</dbReference>
<dbReference type="RefSeq" id="XP_013242061.1">
    <property type="nucleotide sequence ID" value="XM_013386607.1"/>
</dbReference>
<dbReference type="HOGENOM" id="CLU_025741_3_2_1"/>
<dbReference type="EMBL" id="JMSN01000069">
    <property type="protein sequence ID" value="KDN42492.1"/>
    <property type="molecule type" value="Genomic_DNA"/>
</dbReference>
<gene>
    <name evidence="7" type="ORF">K437DRAFT_269367</name>
</gene>
<dbReference type="InterPro" id="IPR000504">
    <property type="entry name" value="RRM_dom"/>
</dbReference>
<comment type="caution">
    <text evidence="7">The sequence shown here is derived from an EMBL/GenBank/DDBJ whole genome shotgun (WGS) entry which is preliminary data.</text>
</comment>
<dbReference type="InterPro" id="IPR012677">
    <property type="entry name" value="Nucleotide-bd_a/b_plait_sf"/>
</dbReference>
<evidence type="ECO:0000259" key="6">
    <source>
        <dbReference type="PROSITE" id="PS50102"/>
    </source>
</evidence>
<reference evidence="7 8" key="1">
    <citation type="submission" date="2014-05" db="EMBL/GenBank/DDBJ databases">
        <title>Draft genome sequence of a rare smut relative, Tilletiaria anomala UBC 951.</title>
        <authorList>
            <consortium name="DOE Joint Genome Institute"/>
            <person name="Toome M."/>
            <person name="Kuo A."/>
            <person name="Henrissat B."/>
            <person name="Lipzen A."/>
            <person name="Tritt A."/>
            <person name="Yoshinaga Y."/>
            <person name="Zane M."/>
            <person name="Barry K."/>
            <person name="Grigoriev I.V."/>
            <person name="Spatafora J.W."/>
            <person name="Aimea M.C."/>
        </authorList>
    </citation>
    <scope>NUCLEOTIDE SEQUENCE [LARGE SCALE GENOMIC DNA]</scope>
    <source>
        <strain evidence="7 8">UBC 951</strain>
    </source>
</reference>
<feature type="region of interest" description="Disordered" evidence="5">
    <location>
        <begin position="159"/>
        <end position="179"/>
    </location>
</feature>
<sequence>MASDLEDDDDDNEQDEEDDKGVGRNAPIVDVVKLPSSKDEKAVKARLDAVGKKRKRDGASANVKAGVLYIGRIPRGFYENEMRSYFSQFGNVTRLRLSRNKKTGAPKHYGFIEFDDVEVAQIVQETMDNYLLMGHLLQVKMIPQDKVHADLFKGANRKWRGSTGTRRERTLHDQPRTKEEQEVVEKKLLQRQTQRKAALKKKGIEYGFPGYQVV</sequence>
<evidence type="ECO:0000313" key="7">
    <source>
        <dbReference type="EMBL" id="KDN42492.1"/>
    </source>
</evidence>
<proteinExistence type="predicted"/>
<dbReference type="STRING" id="1037660.A0A066VL84"/>
<dbReference type="FunCoup" id="A0A066VL84">
    <property type="interactions" value="509"/>
</dbReference>
<dbReference type="CDD" id="cd12307">
    <property type="entry name" value="RRM_NIFK_like"/>
    <property type="match status" value="1"/>
</dbReference>